<evidence type="ECO:0008006" key="16">
    <source>
        <dbReference type="Google" id="ProtNLM"/>
    </source>
</evidence>
<dbReference type="Pfam" id="PF04153">
    <property type="entry name" value="NOT2_3_5_C"/>
    <property type="match status" value="1"/>
</dbReference>
<organism evidence="14 15">
    <name type="scientific">Nicotiana attenuata</name>
    <name type="common">Coyote tobacco</name>
    <dbReference type="NCBI Taxonomy" id="49451"/>
    <lineage>
        <taxon>Eukaryota</taxon>
        <taxon>Viridiplantae</taxon>
        <taxon>Streptophyta</taxon>
        <taxon>Embryophyta</taxon>
        <taxon>Tracheophyta</taxon>
        <taxon>Spermatophyta</taxon>
        <taxon>Magnoliopsida</taxon>
        <taxon>eudicotyledons</taxon>
        <taxon>Gunneridae</taxon>
        <taxon>Pentapetalae</taxon>
        <taxon>asterids</taxon>
        <taxon>lamiids</taxon>
        <taxon>Solanales</taxon>
        <taxon>Solanaceae</taxon>
        <taxon>Nicotianoideae</taxon>
        <taxon>Nicotianeae</taxon>
        <taxon>Nicotiana</taxon>
    </lineage>
</organism>
<evidence type="ECO:0000256" key="9">
    <source>
        <dbReference type="ARBA" id="ARBA00023242"/>
    </source>
</evidence>
<keyword evidence="7 10" id="KW-0805">Transcription regulation</keyword>
<dbReference type="GO" id="GO:0006355">
    <property type="term" value="P:regulation of DNA-templated transcription"/>
    <property type="evidence" value="ECO:0007669"/>
    <property type="project" value="InterPro"/>
</dbReference>
<dbReference type="OMA" id="QVHHGNL"/>
<gene>
    <name evidence="14" type="ORF">A4A49_25391</name>
</gene>
<dbReference type="PANTHER" id="PTHR23326">
    <property type="entry name" value="CCR4 NOT-RELATED"/>
    <property type="match status" value="1"/>
</dbReference>
<dbReference type="Pfam" id="PF04065">
    <property type="entry name" value="Not3"/>
    <property type="match status" value="1"/>
</dbReference>
<keyword evidence="5 10" id="KW-0678">Repressor</keyword>
<feature type="region of interest" description="Disordered" evidence="11">
    <location>
        <begin position="339"/>
        <end position="374"/>
    </location>
</feature>
<feature type="domain" description="NOT2/NOT3/NOT5 C-terminal" evidence="13">
    <location>
        <begin position="528"/>
        <end position="665"/>
    </location>
</feature>
<dbReference type="InterPro" id="IPR012270">
    <property type="entry name" value="CCR4-NOT_su3/5"/>
</dbReference>
<dbReference type="Gramene" id="OIT04428">
    <property type="protein sequence ID" value="OIT04428"/>
    <property type="gene ID" value="A4A49_25391"/>
</dbReference>
<evidence type="ECO:0000256" key="1">
    <source>
        <dbReference type="ARBA" id="ARBA00004123"/>
    </source>
</evidence>
<evidence type="ECO:0000313" key="14">
    <source>
        <dbReference type="EMBL" id="OIT04428.1"/>
    </source>
</evidence>
<dbReference type="SMR" id="A0A1J6IJG0"/>
<comment type="similarity">
    <text evidence="3 10">Belongs to the CNOT2/3/5 family.</text>
</comment>
<dbReference type="Gene3D" id="2.30.30.1020">
    <property type="entry name" value="CCR4-NOT complex subunit 2/3/5, C-terminal domain"/>
    <property type="match status" value="1"/>
</dbReference>
<feature type="region of interest" description="Disordered" evidence="11">
    <location>
        <begin position="287"/>
        <end position="306"/>
    </location>
</feature>
<dbReference type="AlphaFoldDB" id="A0A1J6IJG0"/>
<evidence type="ECO:0000256" key="11">
    <source>
        <dbReference type="SAM" id="MobiDB-lite"/>
    </source>
</evidence>
<dbReference type="InterPro" id="IPR038635">
    <property type="entry name" value="CCR4-NOT_su2/3/5_C_sf"/>
</dbReference>
<feature type="region of interest" description="Disordered" evidence="11">
    <location>
        <begin position="392"/>
        <end position="488"/>
    </location>
</feature>
<comment type="subcellular location">
    <subcellularLocation>
        <location evidence="2 10">Cytoplasm</location>
    </subcellularLocation>
    <subcellularLocation>
        <location evidence="1 10">Nucleus</location>
    </subcellularLocation>
</comment>
<feature type="compositionally biased region" description="Low complexity" evidence="11">
    <location>
        <begin position="471"/>
        <end position="486"/>
    </location>
</feature>
<evidence type="ECO:0000256" key="5">
    <source>
        <dbReference type="ARBA" id="ARBA00022491"/>
    </source>
</evidence>
<reference evidence="14" key="1">
    <citation type="submission" date="2016-11" db="EMBL/GenBank/DDBJ databases">
        <title>The genome of Nicotiana attenuata.</title>
        <authorList>
            <person name="Xu S."/>
            <person name="Brockmoeller T."/>
            <person name="Gaquerel E."/>
            <person name="Navarro A."/>
            <person name="Kuhl H."/>
            <person name="Gase K."/>
            <person name="Ling Z."/>
            <person name="Zhou W."/>
            <person name="Kreitzer C."/>
            <person name="Stanke M."/>
            <person name="Tang H."/>
            <person name="Lyons E."/>
            <person name="Pandey P."/>
            <person name="Pandey S.P."/>
            <person name="Timmermann B."/>
            <person name="Baldwin I.T."/>
        </authorList>
    </citation>
    <scope>NUCLEOTIDE SEQUENCE [LARGE SCALE GENOMIC DNA]</scope>
    <source>
        <strain evidence="14">UT</strain>
    </source>
</reference>
<sequence length="671" mass="71906">MKLELILRLLDNDELSPEQVNDVKDFLDDYVERNQEDFDEFSDVDELYSTLPLDKVESLEDLVTVGPPGLVKGVTVASAVLSVKNSLASSPAQSSVSVTSSAQQVACVQDQADETASQDSSSEAVARTPPPKSSAVAASAPTTPAGSHATQGAVAALSPTSMSNAIKEDDVTSFPGRKPSPALNETALRGVNRGSLSNQPVASITLGSGGAATGNGGLGAVPSASEVTKRNTLGSEDRLGSSAMGQALVSPLANRMMMSQAAKATDGIGVADGANPGDATMTGRVFSPSVGPGMQWRPGSSFQNQNEAGQFRGRTEIAPDQREKFLQRFQQVQQQGQSNLLGIPPLSGGNLKQFSSQQQNPLLPQFNSQSSSVSPQLGLGVGVQASSINSVASSASLQQQPDAGHSKVEDLQQQQTLPEDSSADSAANPGPGKNLLNEDDMKASYGLDNPMQGGVNGSIAEPSPRPRDIDLSPGQPLQSSQPSGSLGVIGRRSVADLGAIGDNLSASTANSGGMHDQLYNLQMLESAFYKLPQPKDSERAKSYTPRHPAVTPPSYPQVQAPIVNNPAFWERLGADNYGTDTLFFAFYYQQNTYQQYLAAKELKKQSWRYHRKYNTWFQRHEEPTVATDDFEQGTYVYFDFHIANDEQHGWCQRIKQEFTFEYNYLEDELIV</sequence>
<dbReference type="EMBL" id="MJEQ01037185">
    <property type="protein sequence ID" value="OIT04428.1"/>
    <property type="molecule type" value="Genomic_DNA"/>
</dbReference>
<evidence type="ECO:0000313" key="15">
    <source>
        <dbReference type="Proteomes" id="UP000187609"/>
    </source>
</evidence>
<dbReference type="STRING" id="49451.A0A1J6IJG0"/>
<feature type="domain" description="CCR4-Not complex component Not N-terminal" evidence="12">
    <location>
        <begin position="2"/>
        <end position="53"/>
    </location>
</feature>
<evidence type="ECO:0000259" key="12">
    <source>
        <dbReference type="Pfam" id="PF04065"/>
    </source>
</evidence>
<feature type="region of interest" description="Disordered" evidence="11">
    <location>
        <begin position="536"/>
        <end position="557"/>
    </location>
</feature>
<evidence type="ECO:0000256" key="6">
    <source>
        <dbReference type="ARBA" id="ARBA00022553"/>
    </source>
</evidence>
<keyword evidence="6" id="KW-0597">Phosphoprotein</keyword>
<dbReference type="FunFam" id="2.30.30.1020:FF:000003">
    <property type="entry name" value="CCR4-NOT transcription complex subunit 3 isoform X1"/>
    <property type="match status" value="1"/>
</dbReference>
<evidence type="ECO:0000256" key="3">
    <source>
        <dbReference type="ARBA" id="ARBA00007682"/>
    </source>
</evidence>
<evidence type="ECO:0000256" key="7">
    <source>
        <dbReference type="ARBA" id="ARBA00023015"/>
    </source>
</evidence>
<evidence type="ECO:0000256" key="8">
    <source>
        <dbReference type="ARBA" id="ARBA00023163"/>
    </source>
</evidence>
<feature type="compositionally biased region" description="Polar residues" evidence="11">
    <location>
        <begin position="114"/>
        <end position="123"/>
    </location>
</feature>
<name>A0A1J6IJG0_NICAT</name>
<evidence type="ECO:0000256" key="4">
    <source>
        <dbReference type="ARBA" id="ARBA00022490"/>
    </source>
</evidence>
<dbReference type="Proteomes" id="UP000187609">
    <property type="component" value="Unassembled WGS sequence"/>
</dbReference>
<accession>A0A1J6IJG0</accession>
<feature type="compositionally biased region" description="Polar residues" evidence="11">
    <location>
        <begin position="411"/>
        <end position="425"/>
    </location>
</feature>
<comment type="caution">
    <text evidence="14">The sequence shown here is derived from an EMBL/GenBank/DDBJ whole genome shotgun (WGS) entry which is preliminary data.</text>
</comment>
<protein>
    <recommendedName>
        <fullName evidence="16">Ccr4-not transcription complex subunit 3</fullName>
    </recommendedName>
</protein>
<dbReference type="InterPro" id="IPR040168">
    <property type="entry name" value="Not2/3/5"/>
</dbReference>
<feature type="compositionally biased region" description="Low complexity" evidence="11">
    <location>
        <begin position="133"/>
        <end position="150"/>
    </location>
</feature>
<keyword evidence="15" id="KW-1185">Reference proteome</keyword>
<evidence type="ECO:0000256" key="10">
    <source>
        <dbReference type="PIRNR" id="PIRNR005290"/>
    </source>
</evidence>
<dbReference type="InterPro" id="IPR007282">
    <property type="entry name" value="NOT2/3/5_C"/>
</dbReference>
<evidence type="ECO:0000256" key="2">
    <source>
        <dbReference type="ARBA" id="ARBA00004496"/>
    </source>
</evidence>
<feature type="region of interest" description="Disordered" evidence="11">
    <location>
        <begin position="109"/>
        <end position="154"/>
    </location>
</feature>
<keyword evidence="8 10" id="KW-0804">Transcription</keyword>
<keyword evidence="4 10" id="KW-0963">Cytoplasm</keyword>
<feature type="compositionally biased region" description="Polar residues" evidence="11">
    <location>
        <begin position="350"/>
        <end position="374"/>
    </location>
</feature>
<evidence type="ECO:0000259" key="13">
    <source>
        <dbReference type="Pfam" id="PF04153"/>
    </source>
</evidence>
<proteinExistence type="inferred from homology"/>
<dbReference type="GO" id="GO:0005634">
    <property type="term" value="C:nucleus"/>
    <property type="evidence" value="ECO:0007669"/>
    <property type="project" value="UniProtKB-SubCell"/>
</dbReference>
<keyword evidence="9 10" id="KW-0539">Nucleus</keyword>
<dbReference type="GO" id="GO:0030015">
    <property type="term" value="C:CCR4-NOT core complex"/>
    <property type="evidence" value="ECO:0007669"/>
    <property type="project" value="UniProtKB-UniRule"/>
</dbReference>
<dbReference type="GO" id="GO:0000932">
    <property type="term" value="C:P-body"/>
    <property type="evidence" value="ECO:0007669"/>
    <property type="project" value="UniProtKB-UniRule"/>
</dbReference>
<dbReference type="InterPro" id="IPR007207">
    <property type="entry name" value="Not_N"/>
</dbReference>
<dbReference type="PIRSF" id="PIRSF005290">
    <property type="entry name" value="NOT_su_3_5"/>
    <property type="match status" value="1"/>
</dbReference>